<evidence type="ECO:0000256" key="1">
    <source>
        <dbReference type="ARBA" id="ARBA00004651"/>
    </source>
</evidence>
<comment type="similarity">
    <text evidence="7">Belongs to the binding-protein-dependent transport system permease family.</text>
</comment>
<dbReference type="GeneID" id="79266888"/>
<feature type="transmembrane region" description="Helical" evidence="7">
    <location>
        <begin position="358"/>
        <end position="381"/>
    </location>
</feature>
<evidence type="ECO:0000256" key="8">
    <source>
        <dbReference type="SAM" id="MobiDB-lite"/>
    </source>
</evidence>
<dbReference type="AlphaFoldDB" id="A0ABD5ZNP8"/>
<evidence type="ECO:0000256" key="2">
    <source>
        <dbReference type="ARBA" id="ARBA00022448"/>
    </source>
</evidence>
<feature type="domain" description="ABC transmembrane type-1" evidence="9">
    <location>
        <begin position="186"/>
        <end position="382"/>
    </location>
</feature>
<dbReference type="Gene3D" id="1.10.3720.10">
    <property type="entry name" value="MetI-like"/>
    <property type="match status" value="1"/>
</dbReference>
<evidence type="ECO:0000256" key="3">
    <source>
        <dbReference type="ARBA" id="ARBA00022475"/>
    </source>
</evidence>
<evidence type="ECO:0000256" key="5">
    <source>
        <dbReference type="ARBA" id="ARBA00022989"/>
    </source>
</evidence>
<keyword evidence="11" id="KW-1185">Reference proteome</keyword>
<accession>A0ABD5ZNP8</accession>
<dbReference type="SUPFAM" id="SSF161098">
    <property type="entry name" value="MetI-like"/>
    <property type="match status" value="1"/>
</dbReference>
<name>A0ABD5ZNP8_9EURY</name>
<comment type="subcellular location">
    <subcellularLocation>
        <location evidence="1 7">Cell membrane</location>
        <topology evidence="1 7">Multi-pass membrane protein</topology>
    </subcellularLocation>
</comment>
<dbReference type="PROSITE" id="PS50928">
    <property type="entry name" value="ABC_TM1"/>
    <property type="match status" value="1"/>
</dbReference>
<reference evidence="10 11" key="1">
    <citation type="journal article" date="2019" name="Int. J. Syst. Evol. Microbiol.">
        <title>The Global Catalogue of Microorganisms (GCM) 10K type strain sequencing project: providing services to taxonomists for standard genome sequencing and annotation.</title>
        <authorList>
            <consortium name="The Broad Institute Genomics Platform"/>
            <consortium name="The Broad Institute Genome Sequencing Center for Infectious Disease"/>
            <person name="Wu L."/>
            <person name="Ma J."/>
        </authorList>
    </citation>
    <scope>NUCLEOTIDE SEQUENCE [LARGE SCALE GENOMIC DNA]</scope>
    <source>
        <strain evidence="10 11">DT85</strain>
    </source>
</reference>
<evidence type="ECO:0000256" key="7">
    <source>
        <dbReference type="RuleBase" id="RU363032"/>
    </source>
</evidence>
<sequence length="396" mass="41112">MASDTTAPFDALADEPTDGSPRVRPRTVAFAGALALLTAGFAYAYVEPPIRALNAVYFLTDLSGLDWASLYATVLLGRLAAPLVADRERLRLYWRRLAGDPAGLLAFVGVVLFALVGTFGPFLTPPDPIVRPVASYQPPVFASTPEAVSFSCVGDVVDGMCTGTWRFPLGTTAEGNDMVNLLLAGGRTALQVAVVTAAVIVPLGVAVGATAGFLGGRVDEVLVGVTDAVSVVPPFVAYIVLAFVLARGAGDMLLLVAVFGSLGWAGIARAVRESVLSRREESYVTAAVNAGASRLYVLRQHLLPNVADTVAAAAAQQVAMLVLAEAALSYLGYGVVSIDSWGSLVATGTQGSLFGELLTTWWISTFPAVALVFAVVSLSVLGDALRNVLDPERGGA</sequence>
<dbReference type="InterPro" id="IPR050366">
    <property type="entry name" value="BP-dependent_transpt_permease"/>
</dbReference>
<evidence type="ECO:0000256" key="6">
    <source>
        <dbReference type="ARBA" id="ARBA00023136"/>
    </source>
</evidence>
<keyword evidence="5 7" id="KW-1133">Transmembrane helix</keyword>
<keyword evidence="3" id="KW-1003">Cell membrane</keyword>
<evidence type="ECO:0000313" key="11">
    <source>
        <dbReference type="Proteomes" id="UP001596398"/>
    </source>
</evidence>
<dbReference type="Proteomes" id="UP001596398">
    <property type="component" value="Unassembled WGS sequence"/>
</dbReference>
<dbReference type="CDD" id="cd06261">
    <property type="entry name" value="TM_PBP2"/>
    <property type="match status" value="1"/>
</dbReference>
<dbReference type="InterPro" id="IPR025966">
    <property type="entry name" value="OppC_N"/>
</dbReference>
<dbReference type="PANTHER" id="PTHR43386:SF1">
    <property type="entry name" value="D,D-DIPEPTIDE TRANSPORT SYSTEM PERMEASE PROTEIN DDPC-RELATED"/>
    <property type="match status" value="1"/>
</dbReference>
<feature type="transmembrane region" description="Helical" evidence="7">
    <location>
        <begin position="252"/>
        <end position="271"/>
    </location>
</feature>
<dbReference type="InterPro" id="IPR000515">
    <property type="entry name" value="MetI-like"/>
</dbReference>
<feature type="transmembrane region" description="Helical" evidence="7">
    <location>
        <begin position="318"/>
        <end position="338"/>
    </location>
</feature>
<feature type="region of interest" description="Disordered" evidence="8">
    <location>
        <begin position="1"/>
        <end position="23"/>
    </location>
</feature>
<keyword evidence="6 7" id="KW-0472">Membrane</keyword>
<dbReference type="PANTHER" id="PTHR43386">
    <property type="entry name" value="OLIGOPEPTIDE TRANSPORT SYSTEM PERMEASE PROTEIN APPC"/>
    <property type="match status" value="1"/>
</dbReference>
<evidence type="ECO:0000259" key="9">
    <source>
        <dbReference type="PROSITE" id="PS50928"/>
    </source>
</evidence>
<keyword evidence="2 7" id="KW-0813">Transport</keyword>
<proteinExistence type="inferred from homology"/>
<dbReference type="GO" id="GO:0005886">
    <property type="term" value="C:plasma membrane"/>
    <property type="evidence" value="ECO:0007669"/>
    <property type="project" value="UniProtKB-SubCell"/>
</dbReference>
<feature type="transmembrane region" description="Helical" evidence="7">
    <location>
        <begin position="221"/>
        <end position="246"/>
    </location>
</feature>
<evidence type="ECO:0000256" key="4">
    <source>
        <dbReference type="ARBA" id="ARBA00022692"/>
    </source>
</evidence>
<protein>
    <submittedName>
        <fullName evidence="10">ABC transporter permease</fullName>
    </submittedName>
</protein>
<gene>
    <name evidence="10" type="ORF">ACFQJ4_07725</name>
</gene>
<feature type="transmembrane region" description="Helical" evidence="7">
    <location>
        <begin position="104"/>
        <end position="123"/>
    </location>
</feature>
<evidence type="ECO:0000313" key="10">
    <source>
        <dbReference type="EMBL" id="MFC7235201.1"/>
    </source>
</evidence>
<dbReference type="RefSeq" id="WP_276233335.1">
    <property type="nucleotide sequence ID" value="NZ_CP119802.1"/>
</dbReference>
<dbReference type="Pfam" id="PF00528">
    <property type="entry name" value="BPD_transp_1"/>
    <property type="match status" value="1"/>
</dbReference>
<dbReference type="InterPro" id="IPR035906">
    <property type="entry name" value="MetI-like_sf"/>
</dbReference>
<feature type="transmembrane region" description="Helical" evidence="7">
    <location>
        <begin position="28"/>
        <end position="46"/>
    </location>
</feature>
<feature type="transmembrane region" description="Helical" evidence="7">
    <location>
        <begin position="189"/>
        <end position="214"/>
    </location>
</feature>
<comment type="caution">
    <text evidence="10">The sequence shown here is derived from an EMBL/GenBank/DDBJ whole genome shotgun (WGS) entry which is preliminary data.</text>
</comment>
<organism evidence="10 11">
    <name type="scientific">Halosegnis marinus</name>
    <dbReference type="NCBI Taxonomy" id="3034023"/>
    <lineage>
        <taxon>Archaea</taxon>
        <taxon>Methanobacteriati</taxon>
        <taxon>Methanobacteriota</taxon>
        <taxon>Stenosarchaea group</taxon>
        <taxon>Halobacteria</taxon>
        <taxon>Halobacteriales</taxon>
        <taxon>Natronomonadaceae</taxon>
        <taxon>Halosegnis</taxon>
    </lineage>
</organism>
<keyword evidence="4 7" id="KW-0812">Transmembrane</keyword>
<dbReference type="Pfam" id="PF12911">
    <property type="entry name" value="OppC_N"/>
    <property type="match status" value="1"/>
</dbReference>
<dbReference type="EMBL" id="JBHTAP010000001">
    <property type="protein sequence ID" value="MFC7235201.1"/>
    <property type="molecule type" value="Genomic_DNA"/>
</dbReference>